<dbReference type="SUPFAM" id="SSF53756">
    <property type="entry name" value="UDP-Glycosyltransferase/glycogen phosphorylase"/>
    <property type="match status" value="1"/>
</dbReference>
<name>A0ABT4M3D3_9BURK</name>
<evidence type="ECO:0000256" key="1">
    <source>
        <dbReference type="ARBA" id="ARBA00022676"/>
    </source>
</evidence>
<protein>
    <submittedName>
        <fullName evidence="4">Glycosyltransferase family 4 protein</fullName>
    </submittedName>
</protein>
<dbReference type="EMBL" id="JAPWHE010000003">
    <property type="protein sequence ID" value="MCZ4329540.1"/>
    <property type="molecule type" value="Genomic_DNA"/>
</dbReference>
<sequence>MNRVSADRIDLMIVIHSLRGGGAERVAVDLAACWQSRGCRVMIVTQTDDRQDAYPLPDGVRRHALGLAGDSAGPVGALWGNLLRVLALRRLVRRHRPSVVLGMMTRGSVLAVLAARGRARVIATEHAHPPSLPLPAFWERLRRWTYPRADAVVALTRGTAQWLDEHLPGVRAQVIPNAVRWPLIDGEPVLEPPPRPPGRRRLLAVGRLHPVKGFDGLLRAFAQLAAPFPDWDLVILGEGDQRGELEALRDELGLDDRVSLPGRVGNMAAWYGASDLYVLSSQAEGLSNTLIEAMACGLPCVATDCDTGPREIIREGLDGVLVRPIDDPDALAAGLAGPMADAVLRARLGGRAVDARDRFGTARIMALWEQVFQGRRIN</sequence>
<accession>A0ABT4M3D3</accession>
<dbReference type="RefSeq" id="WP_269357670.1">
    <property type="nucleotide sequence ID" value="NZ_JAPWHE010000003.1"/>
</dbReference>
<evidence type="ECO:0000256" key="2">
    <source>
        <dbReference type="ARBA" id="ARBA00022679"/>
    </source>
</evidence>
<proteinExistence type="predicted"/>
<gene>
    <name evidence="4" type="ORF">O4H32_06190</name>
</gene>
<dbReference type="PANTHER" id="PTHR12526">
    <property type="entry name" value="GLYCOSYLTRANSFERASE"/>
    <property type="match status" value="1"/>
</dbReference>
<feature type="domain" description="Glycosyltransferase subfamily 4-like N-terminal" evidence="3">
    <location>
        <begin position="21"/>
        <end position="179"/>
    </location>
</feature>
<evidence type="ECO:0000259" key="3">
    <source>
        <dbReference type="Pfam" id="PF13439"/>
    </source>
</evidence>
<evidence type="ECO:0000313" key="5">
    <source>
        <dbReference type="Proteomes" id="UP001068379"/>
    </source>
</evidence>
<dbReference type="Pfam" id="PF13439">
    <property type="entry name" value="Glyco_transf_4"/>
    <property type="match status" value="1"/>
</dbReference>
<keyword evidence="2" id="KW-0808">Transferase</keyword>
<dbReference type="PANTHER" id="PTHR12526:SF510">
    <property type="entry name" value="D-INOSITOL 3-PHOSPHATE GLYCOSYLTRANSFERASE"/>
    <property type="match status" value="1"/>
</dbReference>
<dbReference type="Pfam" id="PF13692">
    <property type="entry name" value="Glyco_trans_1_4"/>
    <property type="match status" value="1"/>
</dbReference>
<evidence type="ECO:0000313" key="4">
    <source>
        <dbReference type="EMBL" id="MCZ4329540.1"/>
    </source>
</evidence>
<reference evidence="4" key="1">
    <citation type="submission" date="2022-12" db="EMBL/GenBank/DDBJ databases">
        <title>Bacterial isolates from different developmental stages of Nematostella vectensis.</title>
        <authorList>
            <person name="Fraune S."/>
        </authorList>
    </citation>
    <scope>NUCLEOTIDE SEQUENCE</scope>
    <source>
        <strain evidence="4">G21619-S1</strain>
    </source>
</reference>
<dbReference type="Proteomes" id="UP001068379">
    <property type="component" value="Unassembled WGS sequence"/>
</dbReference>
<dbReference type="Gene3D" id="3.40.50.2000">
    <property type="entry name" value="Glycogen Phosphorylase B"/>
    <property type="match status" value="2"/>
</dbReference>
<dbReference type="CDD" id="cd03820">
    <property type="entry name" value="GT4_AmsD-like"/>
    <property type="match status" value="1"/>
</dbReference>
<dbReference type="InterPro" id="IPR028098">
    <property type="entry name" value="Glyco_trans_4-like_N"/>
</dbReference>
<comment type="caution">
    <text evidence="4">The sequence shown here is derived from an EMBL/GenBank/DDBJ whole genome shotgun (WGS) entry which is preliminary data.</text>
</comment>
<organism evidence="4 5">
    <name type="scientific">Castellaniella denitrificans</name>
    <dbReference type="NCBI Taxonomy" id="56119"/>
    <lineage>
        <taxon>Bacteria</taxon>
        <taxon>Pseudomonadati</taxon>
        <taxon>Pseudomonadota</taxon>
        <taxon>Betaproteobacteria</taxon>
        <taxon>Burkholderiales</taxon>
        <taxon>Alcaligenaceae</taxon>
        <taxon>Castellaniella</taxon>
    </lineage>
</organism>
<keyword evidence="5" id="KW-1185">Reference proteome</keyword>
<keyword evidence="1" id="KW-0328">Glycosyltransferase</keyword>